<keyword evidence="5" id="KW-0190">Covalent protein-DNA linkage</keyword>
<dbReference type="EMBL" id="CP013987">
    <property type="protein sequence ID" value="ALZ84967.1"/>
    <property type="molecule type" value="Genomic_DNA"/>
</dbReference>
<dbReference type="InterPro" id="IPR036590">
    <property type="entry name" value="SRAP-like"/>
</dbReference>
<keyword evidence="3" id="KW-0227">DNA damage</keyword>
<dbReference type="InterPro" id="IPR003738">
    <property type="entry name" value="SRAP"/>
</dbReference>
<evidence type="ECO:0000256" key="4">
    <source>
        <dbReference type="ARBA" id="ARBA00022801"/>
    </source>
</evidence>
<dbReference type="KEGG" id="por:APT59_12495"/>
<dbReference type="GO" id="GO:0008233">
    <property type="term" value="F:peptidase activity"/>
    <property type="evidence" value="ECO:0007669"/>
    <property type="project" value="UniProtKB-KW"/>
</dbReference>
<evidence type="ECO:0000256" key="5">
    <source>
        <dbReference type="ARBA" id="ARBA00023124"/>
    </source>
</evidence>
<dbReference type="AlphaFoldDB" id="A0A0U4VPI9"/>
<dbReference type="PANTHER" id="PTHR13604">
    <property type="entry name" value="DC12-RELATED"/>
    <property type="match status" value="1"/>
</dbReference>
<reference evidence="9 10" key="1">
    <citation type="submission" date="2016-01" db="EMBL/GenBank/DDBJ databases">
        <title>Annotation of Pseudomonas oryzihabitans USDA-ARS-USMARC-56511.</title>
        <authorList>
            <person name="Harhay G.P."/>
            <person name="Harhay D.M."/>
            <person name="Smith T.P.L."/>
            <person name="Bono J.L."/>
            <person name="Heaton M.P."/>
            <person name="Clawson M.L."/>
            <person name="Chitko-Mckown C.G."/>
            <person name="Capik S.F."/>
            <person name="DeDonder K.D."/>
            <person name="Apley M.D."/>
            <person name="Lubbers B.V."/>
            <person name="White B.J."/>
            <person name="Larson R.L."/>
        </authorList>
    </citation>
    <scope>NUCLEOTIDE SEQUENCE [LARGE SCALE GENOMIC DNA]</scope>
    <source>
        <strain evidence="9 10">USDA-ARS-USMARC-56511</strain>
    </source>
</reference>
<evidence type="ECO:0000256" key="8">
    <source>
        <dbReference type="RuleBase" id="RU364100"/>
    </source>
</evidence>
<dbReference type="GO" id="GO:0003697">
    <property type="term" value="F:single-stranded DNA binding"/>
    <property type="evidence" value="ECO:0007669"/>
    <property type="project" value="InterPro"/>
</dbReference>
<name>A0A0U4VPI9_9PSED</name>
<evidence type="ECO:0000256" key="3">
    <source>
        <dbReference type="ARBA" id="ARBA00022763"/>
    </source>
</evidence>
<evidence type="ECO:0000256" key="2">
    <source>
        <dbReference type="ARBA" id="ARBA00022670"/>
    </source>
</evidence>
<evidence type="ECO:0000313" key="10">
    <source>
        <dbReference type="Proteomes" id="UP000064137"/>
    </source>
</evidence>
<gene>
    <name evidence="9" type="ORF">APT59_12495</name>
</gene>
<keyword evidence="7" id="KW-0456">Lyase</keyword>
<dbReference type="Pfam" id="PF02586">
    <property type="entry name" value="SRAP"/>
    <property type="match status" value="1"/>
</dbReference>
<dbReference type="EC" id="3.4.-.-" evidence="8"/>
<evidence type="ECO:0000313" key="9">
    <source>
        <dbReference type="EMBL" id="ALZ84967.1"/>
    </source>
</evidence>
<evidence type="ECO:0000256" key="7">
    <source>
        <dbReference type="ARBA" id="ARBA00023239"/>
    </source>
</evidence>
<dbReference type="GO" id="GO:0016829">
    <property type="term" value="F:lyase activity"/>
    <property type="evidence" value="ECO:0007669"/>
    <property type="project" value="UniProtKB-KW"/>
</dbReference>
<dbReference type="GO" id="GO:0106300">
    <property type="term" value="P:protein-DNA covalent cross-linking repair"/>
    <property type="evidence" value="ECO:0007669"/>
    <property type="project" value="InterPro"/>
</dbReference>
<accession>A0A0U4VPI9</accession>
<keyword evidence="6" id="KW-0238">DNA-binding</keyword>
<comment type="similarity">
    <text evidence="1 8">Belongs to the SOS response-associated peptidase family.</text>
</comment>
<keyword evidence="2 8" id="KW-0645">Protease</keyword>
<dbReference type="OrthoDB" id="6192129at2"/>
<dbReference type="SUPFAM" id="SSF143081">
    <property type="entry name" value="BB1717-like"/>
    <property type="match status" value="1"/>
</dbReference>
<dbReference type="Gene3D" id="3.90.1680.10">
    <property type="entry name" value="SOS response associated peptidase-like"/>
    <property type="match status" value="1"/>
</dbReference>
<dbReference type="PANTHER" id="PTHR13604:SF0">
    <property type="entry name" value="ABASIC SITE PROCESSING PROTEIN HMCES"/>
    <property type="match status" value="1"/>
</dbReference>
<dbReference type="RefSeq" id="WP_059315141.1">
    <property type="nucleotide sequence ID" value="NZ_CP013987.1"/>
</dbReference>
<dbReference type="GO" id="GO:0006508">
    <property type="term" value="P:proteolysis"/>
    <property type="evidence" value="ECO:0007669"/>
    <property type="project" value="UniProtKB-KW"/>
</dbReference>
<organism evidence="9 10">
    <name type="scientific">Pseudomonas oryzihabitans</name>
    <dbReference type="NCBI Taxonomy" id="47885"/>
    <lineage>
        <taxon>Bacteria</taxon>
        <taxon>Pseudomonadati</taxon>
        <taxon>Pseudomonadota</taxon>
        <taxon>Gammaproteobacteria</taxon>
        <taxon>Pseudomonadales</taxon>
        <taxon>Pseudomonadaceae</taxon>
        <taxon>Pseudomonas</taxon>
    </lineage>
</organism>
<dbReference type="Proteomes" id="UP000064137">
    <property type="component" value="Chromosome"/>
</dbReference>
<keyword evidence="4 8" id="KW-0378">Hydrolase</keyword>
<evidence type="ECO:0000256" key="6">
    <source>
        <dbReference type="ARBA" id="ARBA00023125"/>
    </source>
</evidence>
<sequence>MCGRFAQYRYALDYLDALGANAADVRTGLEPRALGRYNVAPGTRVLLLNQQEDGLHLDPVLWGYQPAWARQAKRPPVINARVETAATSRMFRGLWQRGRALVIADGWYEWKKDPEDPKRKQPYFIQLRSGEPLFFAAIGHFRPADQAPQEDDGFVIVTAASDAGMVDIHDRRPLVLPPTIAREWLDPELSMERAAEIGEIEGTPVEAFDWYPVGKAVGSVKNDGPELLERIAEPLV</sequence>
<proteinExistence type="inferred from homology"/>
<evidence type="ECO:0000256" key="1">
    <source>
        <dbReference type="ARBA" id="ARBA00008136"/>
    </source>
</evidence>
<protein>
    <recommendedName>
        <fullName evidence="8">Abasic site processing protein</fullName>
        <ecNumber evidence="8">3.4.-.-</ecNumber>
    </recommendedName>
</protein>